<protein>
    <submittedName>
        <fullName evidence="6">Nonribosomal peptide synthetase 8</fullName>
    </submittedName>
</protein>
<organism evidence="6 7">
    <name type="scientific">Colletotrichum tanaceti</name>
    <dbReference type="NCBI Taxonomy" id="1306861"/>
    <lineage>
        <taxon>Eukaryota</taxon>
        <taxon>Fungi</taxon>
        <taxon>Dikarya</taxon>
        <taxon>Ascomycota</taxon>
        <taxon>Pezizomycotina</taxon>
        <taxon>Sordariomycetes</taxon>
        <taxon>Hypocreomycetidae</taxon>
        <taxon>Glomerellales</taxon>
        <taxon>Glomerellaceae</taxon>
        <taxon>Colletotrichum</taxon>
        <taxon>Colletotrichum destructivum species complex</taxon>
    </lineage>
</organism>
<feature type="compositionally biased region" description="Low complexity" evidence="4">
    <location>
        <begin position="1294"/>
        <end position="1304"/>
    </location>
</feature>
<dbReference type="GO" id="GO:0016874">
    <property type="term" value="F:ligase activity"/>
    <property type="evidence" value="ECO:0007669"/>
    <property type="project" value="UniProtKB-KW"/>
</dbReference>
<keyword evidence="2" id="KW-0597">Phosphoprotein</keyword>
<dbReference type="InterPro" id="IPR023213">
    <property type="entry name" value="CAT-like_dom_sf"/>
</dbReference>
<dbReference type="FunFam" id="3.30.300.30:FF:000015">
    <property type="entry name" value="Nonribosomal peptide synthase SidD"/>
    <property type="match status" value="2"/>
</dbReference>
<dbReference type="GO" id="GO:0031177">
    <property type="term" value="F:phosphopantetheine binding"/>
    <property type="evidence" value="ECO:0007669"/>
    <property type="project" value="InterPro"/>
</dbReference>
<dbReference type="Pfam" id="PF00668">
    <property type="entry name" value="Condensation"/>
    <property type="match status" value="4"/>
</dbReference>
<dbReference type="SUPFAM" id="SSF47336">
    <property type="entry name" value="ACP-like"/>
    <property type="match status" value="3"/>
</dbReference>
<dbReference type="CDD" id="cd19542">
    <property type="entry name" value="CT_NRPS-like"/>
    <property type="match status" value="2"/>
</dbReference>
<evidence type="ECO:0000256" key="4">
    <source>
        <dbReference type="SAM" id="MobiDB-lite"/>
    </source>
</evidence>
<sequence>MLSQPSFVLFVPLTMSSGTGINDTQGAAERLKTLVSKVLAIPLENVDADASFVGLGGDSFKAVHLYQGCADEGLAVRFQDILHKPLMEIASLAAESCLANGPDESSTGGRRRDDEDDGHERYPQMPRNYDVAKIYGELAEKYGLGPEDVETIYPCSPMQESMYIGQKMSSRRLYRTRGLFEAHAALDPSRFEAAWNDVVRRHQTLRTVYVETPGPAASERLLDAVVLKRGMGTVTTRQVDDVADAKRRFAAGDADEDGINGNDTDKSHHRITLYTTTRGTGRTQTLLQVDLNHLTVDGTSLMILMDELVKRLQDGQIAVGPVPAPGYGRYIDHLRNQADEGAALDYWIEYLDGAEPCYFPTMNDNDASGSAGSFAAVDVPLSAGLGLGLERLRAVCRDCNATVSTALQAVWALVLRTYTGDRDVCFGYLSSGRSLPIPGVSEIVGPMMNLLVCRVGGVDGKSLGGLLEGVRDDFVNALPHQCFSIGKVQRILGTNETKLFNTIVTSYYSPSSSFESSSSSTSSADSSCEFFKLVASHNASDFDLVLKVTYSDSDIRVRLAYSTAVLSPSMAQNVAHTFSSILGRLMDAVTEDLDHHRPDETRVSVRDITSSISPRDLEQVTAWNRRNAARAPATRPVPVHALIEDRALRRPGAPAIYAWDGEMTYRELDEAATAVARRVLALGIGGPGVPVALCFEKSMWYSVAMVGVLKSGNAFVPVDISNPTSRREEILRQLGISTSAGLIICSRDQAPSLRGLSRHILELDGETLAQISSAKYYSSSRLPSAVPAQLTDPAYIIFTSGSTGTPKGVVVEHGAYSYAAQAHGPGIRIDAGSRVLQFASYGFDTSMEDHLTTLAVGACLCVPSDGARLSLRDLASFASASRANWAHLTPSFAELLTPALLPTIKTMVLGGEPMTAGNIRTWAASPDHDEYDDTTELIQVYGPSECCVTSTISPAMSPDDGPTNIGSAVPGCGTWIVRPDDPNALQAVGAVGELLVEGPILARGYLDSPEMTGSSFTRGLDWAPEKRLYKTGDLVRYDSSGRLHFVHRRDGGQVKLRGQRIELGEIERQMALDPRVRHGLALVPAGSGPCAGRLTAVIVLDGRFADDDDDAAGSDMSSTSPGSTMELLDTPWLEHIGCVRDRLLDTLPPYMNPELWIILKSMPRNSSGKLDRKTVAGYLEDLTPEEFAAILPRMEEETGDRPGSEAEVGMRRVWSEVLNVPEEEIGWNSSFYYLGGDSISAMTISGMLRQMDLDVSTADILRYRTIERLARASKQLTVTRSKDVQAKAKDNSMTPASASTSTTSPPTPSPTPPTSPPTPSPTTPTDPFDLSPIQQLHFQASPDGDALDQQTMVVKVTRTIGQDELLKGIRSLLRAHPMLRARFERHGDTWTQRTPPDSVDDDAANGCRVRFHNRDEHAYVLECVAEAKRSIHLARGPLVAWDVFETARQTLMSVTIHHLVVDAVSWRILFRELEEFLSKLHGANSAAAAARRETTSFRSWCAAQRQFASALQQPGDVLPPGVLEVPATDLGFWGMNGSDEKRRNMDGSNKEKSRRNNCFGDTVSRTIALDAGLTRSLSRASASSGFGSLDVLVSSVIESFSQTFGRPPCLFTEGHGREPFSPDVDPSGTVGWFTTFSPVVVAAQQQQHRDGGGGVLRGVREAREARLKTPLNGFSYFTSRFLGGGAEAGGAGGAEAFRRGHDRNLPMEVTLNYLGDFQQFERDDSLFNRCDEDLQEALSELRRQQRAGSARYALISLLAVTKDDRLSIQVEWNKQMDHQVQLADWVLRLESTLKRTISHLSCGGPGLELDSPPLSPSDILFPSSVGLEQTQLSKALDLAASRFHLRPADVEAVYPCSPIQDSLMISQLKESTNLYSQHFLFRLSEHAHGHGPGPGHETIGIDPDRLLAAWKHVCASHAILRTIFLEDDESGMFLQVVLRSVDPDAELLRMEDEHEHEHDLAATLWARQQSRPPGPAPLDGGEVLHKLRVYSAQDGSVYCLLDKNHLITDGTTSRLLIRDLLAAYDGRPRQTCPPYSSYIGYIQQQDTETISQYWSSYLEGAPSCHFPRLLQHGGQHSSAAKRRSEFTRVTCTISDKTPLRTACRELDLTPPAVFQAAWAVVLSAYLHSDDVVFGVLGHGRDIPVPGASEMIGPMATIVPLRVRLSQGSGTTSEILRAVQHDSIEHISRQAVSLARIAHAAGRNGGAVFNTIFNFQRAITPEVGNIKSELLYSHDTSEYDIAVCVTEEQGQLRLTLESPTHFMSKAQAERLLASYAAAVRSIISMASSHPETPVRELGLATDLDRIQLEAWNPARPETKHQCIHDAIAETSRRQPRRPAICSWDGDLSYADLDSLSTGLAVRLRSLGAGRGEIVVLCFEKSLWAVVAMLAVAKSGAAFVHIDIRGAPKRTESVVTQTKSRLGLASAAQHAKLASVIETVLIVNKTYVEGLLLPPPSPSPPPPPSPTSHHDPSAASAVVDPSSVLYVIFTSGTTGAPKGVVIQHRSFCSAVAANRSWLQIEARSRVLQFTSYCFDASLEEIFTVLVAGGCVCVPSEADRLSDVAGFVARNRVNWAAFTPSFLRTLDPDDDDDALLGSLDFITVHAEPMGQDLVARWAGKIRMRPSYGPTECSVTSTVGAPFAVDSDAANIGWPVGCRGWVVHPENHDILMPVGAVGELLLDGPIVGQGYLDDEAKTAAAFIDPPAWAVEAGSASLDDNDDGGFPRKLYKTGDLVRYAQDGSLLIQRRKDHSQVKIRGQRVELGEIQYHLDNLSGIIRHSMVLVPQTGPLQGRLVAVASLAAIDTSSESSQPEMAVHGQEGITIVRKEDLDSTLSRKLGSVMDDISSLLGRELPQYMIPETWLLVRRLPVQLSLKLDRQRVVNWVNEIDDMTLRAALDVHQSDVDAGDQQCSPIQETVLKIWKKVLGIQQSHISLDQSFFRLGGDSIYGKNLFPSSLDPPFPTPVTSLRTWADNQLSIPPAMQVMRLCKEAGLRVTTQDVLANPTVRQLASVASLFPDGQISMPTPPLSPDRSSSQSSFASLVLSTEDNVENVVPCSPFQQRMYHAFLESPHKPYLFNSLVSLSNVDSKRPFDVDALQQAWQQTVDRHAILRSAFIFDASSHQLFHKILREHKADVSVHAVRSEADATAQSRLHLGDVRSRLFRDDTPPHSIRLFTAAADDGGQTFVHFVMGHVLIDHVSLAHVLSDFSAFYHHYRGGRTSPEPALNLLPGPPAAAAAGFHQYIRHVRQTRDVEESNRYWVEELRGVDPCLVHRPASDVDAGSDPSAVGSVEFTVETTAELRGFLREVGVTLSSLLQFAWALLLHFETGHASVCFGHLSSDRDTDLPHADDIVGPMLAMMVARAGLGGAAVVLEEALRAFQDDGIRGLRHKTFDLTEVERRLGRGQGLFNTLVNYRKVKYSDDDGGGGGGAAVDFRSVWKQDPHEQILVLAFNEGRSQLEASLTYYESLFSKASVARLSQDYCRILRLLVSGQHRTVGDLRAVLDL</sequence>
<dbReference type="GO" id="GO:0005737">
    <property type="term" value="C:cytoplasm"/>
    <property type="evidence" value="ECO:0007669"/>
    <property type="project" value="TreeGrafter"/>
</dbReference>
<dbReference type="InterPro" id="IPR001242">
    <property type="entry name" value="Condensation_dom"/>
</dbReference>
<dbReference type="Gene3D" id="1.10.1200.10">
    <property type="entry name" value="ACP-like"/>
    <property type="match status" value="3"/>
</dbReference>
<dbReference type="Gene3D" id="3.30.559.10">
    <property type="entry name" value="Chloramphenicol acetyltransferase-like domain"/>
    <property type="match status" value="4"/>
</dbReference>
<evidence type="ECO:0000259" key="5">
    <source>
        <dbReference type="PROSITE" id="PS50075"/>
    </source>
</evidence>
<feature type="region of interest" description="Disordered" evidence="4">
    <location>
        <begin position="2451"/>
        <end position="2473"/>
    </location>
</feature>
<dbReference type="EMBL" id="PJEX01000258">
    <property type="protein sequence ID" value="TKW52140.1"/>
    <property type="molecule type" value="Genomic_DNA"/>
</dbReference>
<dbReference type="SUPFAM" id="SSF52777">
    <property type="entry name" value="CoA-dependent acyltransferases"/>
    <property type="match status" value="8"/>
</dbReference>
<dbReference type="InterPro" id="IPR009081">
    <property type="entry name" value="PP-bd_ACP"/>
</dbReference>
<evidence type="ECO:0000256" key="2">
    <source>
        <dbReference type="ARBA" id="ARBA00022553"/>
    </source>
</evidence>
<feature type="compositionally biased region" description="Pro residues" evidence="4">
    <location>
        <begin position="2451"/>
        <end position="2464"/>
    </location>
</feature>
<keyword evidence="3" id="KW-0436">Ligase</keyword>
<feature type="domain" description="Carrier" evidence="5">
    <location>
        <begin position="1201"/>
        <end position="1277"/>
    </location>
</feature>
<proteinExistence type="predicted"/>
<dbReference type="InterPro" id="IPR000873">
    <property type="entry name" value="AMP-dep_synth/lig_dom"/>
</dbReference>
<feature type="compositionally biased region" description="Basic and acidic residues" evidence="4">
    <location>
        <begin position="1538"/>
        <end position="1551"/>
    </location>
</feature>
<dbReference type="CDD" id="cd05918">
    <property type="entry name" value="A_NRPS_SidN3_like"/>
    <property type="match status" value="2"/>
</dbReference>
<dbReference type="Pfam" id="PF00550">
    <property type="entry name" value="PP-binding"/>
    <property type="match status" value="3"/>
</dbReference>
<dbReference type="InterPro" id="IPR036736">
    <property type="entry name" value="ACP-like_sf"/>
</dbReference>
<dbReference type="OrthoDB" id="416786at2759"/>
<feature type="compositionally biased region" description="Basic and acidic residues" evidence="4">
    <location>
        <begin position="110"/>
        <end position="122"/>
    </location>
</feature>
<dbReference type="PANTHER" id="PTHR45527">
    <property type="entry name" value="NONRIBOSOMAL PEPTIDE SYNTHETASE"/>
    <property type="match status" value="1"/>
</dbReference>
<keyword evidence="1" id="KW-0596">Phosphopantetheine</keyword>
<comment type="caution">
    <text evidence="6">The sequence shown here is derived from an EMBL/GenBank/DDBJ whole genome shotgun (WGS) entry which is preliminary data.</text>
</comment>
<evidence type="ECO:0000313" key="6">
    <source>
        <dbReference type="EMBL" id="TKW52140.1"/>
    </source>
</evidence>
<dbReference type="SUPFAM" id="SSF56801">
    <property type="entry name" value="Acetyl-CoA synthetase-like"/>
    <property type="match status" value="2"/>
</dbReference>
<evidence type="ECO:0000313" key="7">
    <source>
        <dbReference type="Proteomes" id="UP000310108"/>
    </source>
</evidence>
<feature type="region of interest" description="Disordered" evidence="4">
    <location>
        <begin position="99"/>
        <end position="124"/>
    </location>
</feature>
<feature type="compositionally biased region" description="Basic and acidic residues" evidence="4">
    <location>
        <begin position="1280"/>
        <end position="1290"/>
    </location>
</feature>
<dbReference type="GO" id="GO:0044550">
    <property type="term" value="P:secondary metabolite biosynthetic process"/>
    <property type="evidence" value="ECO:0007669"/>
    <property type="project" value="TreeGrafter"/>
</dbReference>
<reference evidence="6 7" key="1">
    <citation type="journal article" date="2019" name="PLoS ONE">
        <title>Comparative genome analysis indicates high evolutionary potential of pathogenicity genes in Colletotrichum tanaceti.</title>
        <authorList>
            <person name="Lelwala R.V."/>
            <person name="Korhonen P.K."/>
            <person name="Young N.D."/>
            <person name="Scott J.B."/>
            <person name="Ades P.A."/>
            <person name="Gasser R.B."/>
            <person name="Taylor P.W.J."/>
        </authorList>
    </citation>
    <scope>NUCLEOTIDE SEQUENCE [LARGE SCALE GENOMIC DNA]</scope>
    <source>
        <strain evidence="6">BRIP57314</strain>
    </source>
</reference>
<name>A0A4U6X971_9PEZI</name>
<dbReference type="InterPro" id="IPR010071">
    <property type="entry name" value="AA_adenyl_dom"/>
</dbReference>
<dbReference type="Pfam" id="PF00501">
    <property type="entry name" value="AMP-binding"/>
    <property type="match status" value="2"/>
</dbReference>
<gene>
    <name evidence="6" type="primary">NRPS8</name>
    <name evidence="6" type="ORF">CTA1_8573</name>
</gene>
<feature type="region of interest" description="Disordered" evidence="4">
    <location>
        <begin position="1536"/>
        <end position="1557"/>
    </location>
</feature>
<accession>A0A4U6X971</accession>
<feature type="compositionally biased region" description="Pro residues" evidence="4">
    <location>
        <begin position="1305"/>
        <end position="1324"/>
    </location>
</feature>
<dbReference type="SMART" id="SM00823">
    <property type="entry name" value="PKS_PP"/>
    <property type="match status" value="1"/>
</dbReference>
<dbReference type="PROSITE" id="PS00455">
    <property type="entry name" value="AMP_BINDING"/>
    <property type="match status" value="2"/>
</dbReference>
<dbReference type="Gene3D" id="3.40.50.12780">
    <property type="entry name" value="N-terminal domain of ligase-like"/>
    <property type="match status" value="2"/>
</dbReference>
<evidence type="ECO:0000256" key="3">
    <source>
        <dbReference type="ARBA" id="ARBA00022598"/>
    </source>
</evidence>
<dbReference type="InterPro" id="IPR045851">
    <property type="entry name" value="AMP-bd_C_sf"/>
</dbReference>
<feature type="region of interest" description="Disordered" evidence="4">
    <location>
        <begin position="1276"/>
        <end position="1330"/>
    </location>
</feature>
<keyword evidence="7" id="KW-1185">Reference proteome</keyword>
<evidence type="ECO:0000256" key="1">
    <source>
        <dbReference type="ARBA" id="ARBA00022450"/>
    </source>
</evidence>
<dbReference type="PANTHER" id="PTHR45527:SF12">
    <property type="entry name" value="NONRIBOSOMAL PEPTIDE SYNTHETASE IVOA"/>
    <property type="match status" value="1"/>
</dbReference>
<dbReference type="InterPro" id="IPR020845">
    <property type="entry name" value="AMP-binding_CS"/>
</dbReference>
<dbReference type="GO" id="GO:0043041">
    <property type="term" value="P:amino acid activation for nonribosomal peptide biosynthetic process"/>
    <property type="evidence" value="ECO:0007669"/>
    <property type="project" value="TreeGrafter"/>
</dbReference>
<dbReference type="Gene3D" id="3.30.559.30">
    <property type="entry name" value="Nonribosomal peptide synthetase, condensation domain"/>
    <property type="match status" value="4"/>
</dbReference>
<dbReference type="STRING" id="1306861.A0A4U6X971"/>
<dbReference type="InterPro" id="IPR042099">
    <property type="entry name" value="ANL_N_sf"/>
</dbReference>
<dbReference type="InterPro" id="IPR020806">
    <property type="entry name" value="PKS_PP-bd"/>
</dbReference>
<dbReference type="Proteomes" id="UP000310108">
    <property type="component" value="Unassembled WGS sequence"/>
</dbReference>
<dbReference type="Gene3D" id="3.30.300.30">
    <property type="match status" value="2"/>
</dbReference>
<dbReference type="NCBIfam" id="TIGR01733">
    <property type="entry name" value="AA-adenyl-dom"/>
    <property type="match status" value="2"/>
</dbReference>
<dbReference type="PROSITE" id="PS50075">
    <property type="entry name" value="CARRIER"/>
    <property type="match status" value="1"/>
</dbReference>